<feature type="domain" description="PH" evidence="2">
    <location>
        <begin position="24"/>
        <end position="126"/>
    </location>
</feature>
<feature type="region of interest" description="Disordered" evidence="1">
    <location>
        <begin position="274"/>
        <end position="293"/>
    </location>
</feature>
<evidence type="ECO:0000313" key="3">
    <source>
        <dbReference type="EMBL" id="KAL0489807.1"/>
    </source>
</evidence>
<dbReference type="SUPFAM" id="SSF50729">
    <property type="entry name" value="PH domain-like"/>
    <property type="match status" value="2"/>
</dbReference>
<dbReference type="InterPro" id="IPR001849">
    <property type="entry name" value="PH_domain"/>
</dbReference>
<dbReference type="Proteomes" id="UP001431209">
    <property type="component" value="Unassembled WGS sequence"/>
</dbReference>
<dbReference type="PROSITE" id="PS50003">
    <property type="entry name" value="PH_DOMAIN"/>
    <property type="match status" value="2"/>
</dbReference>
<dbReference type="InterPro" id="IPR011993">
    <property type="entry name" value="PH-like_dom_sf"/>
</dbReference>
<comment type="caution">
    <text evidence="3">The sequence shown here is derived from an EMBL/GenBank/DDBJ whole genome shotgun (WGS) entry which is preliminary data.</text>
</comment>
<dbReference type="Gene3D" id="2.30.29.30">
    <property type="entry name" value="Pleckstrin-homology domain (PH domain)/Phosphotyrosine-binding domain (PTB)"/>
    <property type="match status" value="2"/>
</dbReference>
<dbReference type="AlphaFoldDB" id="A0AAW2ZKG7"/>
<evidence type="ECO:0000313" key="4">
    <source>
        <dbReference type="Proteomes" id="UP001431209"/>
    </source>
</evidence>
<feature type="region of interest" description="Disordered" evidence="1">
    <location>
        <begin position="200"/>
        <end position="224"/>
    </location>
</feature>
<name>A0AAW2ZKG7_9EUKA</name>
<evidence type="ECO:0000256" key="1">
    <source>
        <dbReference type="SAM" id="MobiDB-lite"/>
    </source>
</evidence>
<dbReference type="PANTHER" id="PTHR14336">
    <property type="entry name" value="TANDEM PH DOMAIN CONTAINING PROTEIN"/>
    <property type="match status" value="1"/>
</dbReference>
<organism evidence="3 4">
    <name type="scientific">Acrasis kona</name>
    <dbReference type="NCBI Taxonomy" id="1008807"/>
    <lineage>
        <taxon>Eukaryota</taxon>
        <taxon>Discoba</taxon>
        <taxon>Heterolobosea</taxon>
        <taxon>Tetramitia</taxon>
        <taxon>Eutetramitia</taxon>
        <taxon>Acrasidae</taxon>
        <taxon>Acrasis</taxon>
    </lineage>
</organism>
<dbReference type="Pfam" id="PF00169">
    <property type="entry name" value="PH"/>
    <property type="match status" value="2"/>
</dbReference>
<reference evidence="3 4" key="1">
    <citation type="submission" date="2024-03" db="EMBL/GenBank/DDBJ databases">
        <title>The Acrasis kona genome and developmental transcriptomes reveal deep origins of eukaryotic multicellular pathways.</title>
        <authorList>
            <person name="Sheikh S."/>
            <person name="Fu C.-J."/>
            <person name="Brown M.W."/>
            <person name="Baldauf S.L."/>
        </authorList>
    </citation>
    <scope>NUCLEOTIDE SEQUENCE [LARGE SCALE GENOMIC DNA]</scope>
    <source>
        <strain evidence="3 4">ATCC MYA-3509</strain>
    </source>
</reference>
<gene>
    <name evidence="3" type="ORF">AKO1_009265</name>
</gene>
<keyword evidence="4" id="KW-1185">Reference proteome</keyword>
<protein>
    <submittedName>
        <fullName evidence="3">Ankyrin repeat, PH and SEC7 domain containing protein</fullName>
    </submittedName>
</protein>
<dbReference type="InterPro" id="IPR051707">
    <property type="entry name" value="PI-Interact_SigTrans_Reg"/>
</dbReference>
<dbReference type="SMART" id="SM00233">
    <property type="entry name" value="PH"/>
    <property type="match status" value="2"/>
</dbReference>
<dbReference type="EMBL" id="JAOPGA020001603">
    <property type="protein sequence ID" value="KAL0489807.1"/>
    <property type="molecule type" value="Genomic_DNA"/>
</dbReference>
<sequence length="505" mass="56631">MSSHGGVKSRGRKISVMAIGINSDCSKKGWLYKQGGRVKTWKLRYFILNSNTLYYYKKEQDNEPKGCISLKNTICEFLNEENTKKEGKSPAPFSVRMKCPFRTYWLCCEDEQQARNWFASLSDATKISIYDIRDTAKRTGFMIKQGGKFKNWKKRFFILREQSLYYHKNEHETGGIAQGVVGFLNARVVPVKNLVKQQESTDSLDFDDDAPKGQNDDETLQEKYPNGLKIINPLRSYVMGTQKIEECDHWIMAINQDILITAAKQVTSIKLGIIPDKSPQDDDKSRTFPPRQDDNILSATLAQLQGRRESSTRRSLSDVIRQSREEESFIANCIELCEGVFKDEGELILKNPTQISGAGPKKTRLEITAPIIVRSFNVKFKNMCICFVGDALNSVLSNQCDPHPSFGCVLGVSEKSSVYFENCEILHHPSPGTPRFSTCGVLVTRQSQCYLSGTDISGAHHGLIVSGSSLALTELGSITSKSDCVKNIEKGETRMYNTAVVGVSQ</sequence>
<evidence type="ECO:0000259" key="2">
    <source>
        <dbReference type="PROSITE" id="PS50003"/>
    </source>
</evidence>
<accession>A0AAW2ZKG7</accession>
<feature type="domain" description="PH" evidence="2">
    <location>
        <begin position="135"/>
        <end position="259"/>
    </location>
</feature>
<feature type="compositionally biased region" description="Basic and acidic residues" evidence="1">
    <location>
        <begin position="278"/>
        <end position="293"/>
    </location>
</feature>
<proteinExistence type="predicted"/>
<dbReference type="FunFam" id="2.30.29.30:FF:000286">
    <property type="entry name" value="PH-protein kinase domain containing protein"/>
    <property type="match status" value="1"/>
</dbReference>